<evidence type="ECO:0000313" key="3">
    <source>
        <dbReference type="Proteomes" id="UP001319045"/>
    </source>
</evidence>
<evidence type="ECO:0000313" key="2">
    <source>
        <dbReference type="EMBL" id="BCS86506.1"/>
    </source>
</evidence>
<reference evidence="2 3" key="1">
    <citation type="journal article" date="2022" name="Int. J. Syst. Evol. Microbiol.">
        <title>Prevotella herbatica sp. nov., a plant polysaccharide-decomposing anaerobic bacterium isolated from a methanogenic reactor.</title>
        <authorList>
            <person name="Uek A."/>
            <person name="Tonouchi A."/>
            <person name="Kaku N."/>
            <person name="Ueki K."/>
        </authorList>
    </citation>
    <scope>NUCLEOTIDE SEQUENCE [LARGE SCALE GENOMIC DNA]</scope>
    <source>
        <strain evidence="2 3">WR041</strain>
    </source>
</reference>
<feature type="signal peptide" evidence="1">
    <location>
        <begin position="1"/>
        <end position="20"/>
    </location>
</feature>
<evidence type="ECO:0000256" key="1">
    <source>
        <dbReference type="SAM" id="SignalP"/>
    </source>
</evidence>
<dbReference type="Proteomes" id="UP001319045">
    <property type="component" value="Chromosome"/>
</dbReference>
<dbReference type="Pfam" id="PF14092">
    <property type="entry name" value="DUF4270"/>
    <property type="match status" value="1"/>
</dbReference>
<dbReference type="PROSITE" id="PS51257">
    <property type="entry name" value="PROKAR_LIPOPROTEIN"/>
    <property type="match status" value="1"/>
</dbReference>
<keyword evidence="3" id="KW-1185">Reference proteome</keyword>
<sequence length="470" mass="52506">MKLKSLGLACIILASFTIISCDDTTDGIGTSLTDNRDNLDISTDTFYVSTKSVIADSVLSRNTTGYLGKFRDPETGAYITSNFMTQFSVLENYTFPKIDSIISKQDGLAYADSCEIRLYHSNTIGDSLAPMKLRAYELGKPVEDEDYYSNFDPEKDGYVRENGLEVDKTYTLADLNYSIDQRSSSDYNASIRIPLNKEYTDKDGKTYKNYGTYIMRKYYENPNNFKNSYTFIHDVAPGFYFKSTNGIGAMANIYNAIMYVYFRYTSKDSTYNVAATFGGTEEVMQTTNIKNDAATIKNMAADNSCTYVKTPAGIFTEMTIPVDDIVKGKENYTINTAKVTLQRINNENPNEYALGAPSQLLMIPADSITSFFKNHDVADNKNSYLANLSSNAYTFNNIGSMIKTMSDNKKSGNISDNWNKVVIIPVTTSTMTISNNTYLTGIYHDMSIKSTKLVGGNTPIKLTVVYSKFK</sequence>
<organism evidence="2 3">
    <name type="scientific">Prevotella herbatica</name>
    <dbReference type="NCBI Taxonomy" id="2801997"/>
    <lineage>
        <taxon>Bacteria</taxon>
        <taxon>Pseudomonadati</taxon>
        <taxon>Bacteroidota</taxon>
        <taxon>Bacteroidia</taxon>
        <taxon>Bacteroidales</taxon>
        <taxon>Prevotellaceae</taxon>
        <taxon>Prevotella</taxon>
    </lineage>
</organism>
<keyword evidence="1" id="KW-0732">Signal</keyword>
<protein>
    <submittedName>
        <fullName evidence="2">DUF4270 domain-containing protein</fullName>
    </submittedName>
</protein>
<proteinExistence type="predicted"/>
<gene>
    <name evidence="2" type="ORF">prwr041_23990</name>
</gene>
<feature type="chain" id="PRO_5047278722" evidence="1">
    <location>
        <begin position="21"/>
        <end position="470"/>
    </location>
</feature>
<name>A0ABM8I2W2_9BACT</name>
<dbReference type="RefSeq" id="WP_207154094.1">
    <property type="nucleotide sequence ID" value="NZ_AP024484.1"/>
</dbReference>
<dbReference type="InterPro" id="IPR025366">
    <property type="entry name" value="DUF4270"/>
</dbReference>
<accession>A0ABM8I2W2</accession>
<dbReference type="EMBL" id="AP024484">
    <property type="protein sequence ID" value="BCS86506.1"/>
    <property type="molecule type" value="Genomic_DNA"/>
</dbReference>